<dbReference type="RefSeq" id="YP_010059374.1">
    <property type="nucleotide sequence ID" value="NC_054725.1"/>
</dbReference>
<dbReference type="Proteomes" id="UP000503093">
    <property type="component" value="Segment"/>
</dbReference>
<keyword evidence="1" id="KW-1133">Transmembrane helix</keyword>
<protein>
    <submittedName>
        <fullName evidence="2">Uncharacterized protein</fullName>
    </submittedName>
</protein>
<accession>A0A6G6XJS2</accession>
<organism evidence="2 3">
    <name type="scientific">Gordonia phage Skog</name>
    <dbReference type="NCBI Taxonomy" id="2704033"/>
    <lineage>
        <taxon>Viruses</taxon>
        <taxon>Duplodnaviria</taxon>
        <taxon>Heunggongvirae</taxon>
        <taxon>Uroviricota</taxon>
        <taxon>Caudoviricetes</taxon>
        <taxon>Skogvirus</taxon>
        <taxon>Skogvirus Skog</taxon>
    </lineage>
</organism>
<gene>
    <name evidence="2" type="primary">125</name>
    <name evidence="2" type="ORF">SEA_SKOG_124</name>
</gene>
<dbReference type="GeneID" id="64766606"/>
<evidence type="ECO:0000256" key="1">
    <source>
        <dbReference type="SAM" id="Phobius"/>
    </source>
</evidence>
<dbReference type="EMBL" id="MN908687">
    <property type="protein sequence ID" value="QIG58276.1"/>
    <property type="molecule type" value="Genomic_DNA"/>
</dbReference>
<proteinExistence type="predicted"/>
<evidence type="ECO:0000313" key="2">
    <source>
        <dbReference type="EMBL" id="QIG58276.1"/>
    </source>
</evidence>
<reference evidence="2 3" key="1">
    <citation type="submission" date="2020-01" db="EMBL/GenBank/DDBJ databases">
        <authorList>
            <person name="Alvaro L.E."/>
            <person name="Baker K.N."/>
            <person name="Baxter I.S."/>
            <person name="Brown M.R."/>
            <person name="Driscoll K.D."/>
            <person name="Elrubaie J.M."/>
            <person name="Feith S.L."/>
            <person name="Indihar D.F."/>
            <person name="Knoch V.T."/>
            <person name="Koirtyohann K.M."/>
            <person name="Kratz M.A."/>
            <person name="Lear A.H."/>
            <person name="Lindblom K.E."/>
            <person name="Marcus E.R."/>
            <person name="Murphy M.E."/>
            <person name="Sensor R."/>
            <person name="Sherman S.J."/>
            <person name="Swift V.R."/>
            <person name="White K.E."/>
            <person name="Wills S.J."/>
            <person name="Gatt S.M."/>
            <person name="Lohbauer S.A."/>
            <person name="Power T.R."/>
            <person name="Rosales K.A."/>
            <person name="Sisson B.M."/>
            <person name="Isern S."/>
            <person name="Michael S.F."/>
            <person name="Sunnen C.N."/>
            <person name="Garlena R.A."/>
            <person name="Russell D.A."/>
            <person name="Pope W.H."/>
            <person name="Jacobs-Sera D."/>
            <person name="Hatfull G.F."/>
        </authorList>
    </citation>
    <scope>NUCLEOTIDE SEQUENCE [LARGE SCALE GENOMIC DNA]</scope>
</reference>
<evidence type="ECO:0000313" key="3">
    <source>
        <dbReference type="Proteomes" id="UP000503093"/>
    </source>
</evidence>
<feature type="transmembrane region" description="Helical" evidence="1">
    <location>
        <begin position="20"/>
        <end position="41"/>
    </location>
</feature>
<keyword evidence="1" id="KW-0812">Transmembrane</keyword>
<sequence length="42" mass="4452">MKPLHERVGAWLFDKHGKVVDAVCIALAASGLTASVIYLVAT</sequence>
<keyword evidence="1" id="KW-0472">Membrane</keyword>
<dbReference type="KEGG" id="vg:64766606"/>
<name>A0A6G6XJS2_9CAUD</name>
<keyword evidence="3" id="KW-1185">Reference proteome</keyword>